<evidence type="ECO:0008006" key="3">
    <source>
        <dbReference type="Google" id="ProtNLM"/>
    </source>
</evidence>
<evidence type="ECO:0000313" key="2">
    <source>
        <dbReference type="Proteomes" id="UP000414136"/>
    </source>
</evidence>
<dbReference type="RefSeq" id="WP_174990590.1">
    <property type="nucleotide sequence ID" value="NZ_CABPSQ010000015.1"/>
</dbReference>
<name>A0A5E5AQT8_9BURK</name>
<protein>
    <recommendedName>
        <fullName evidence="3">Type III secretion system subunit</fullName>
    </recommendedName>
</protein>
<evidence type="ECO:0000313" key="1">
    <source>
        <dbReference type="EMBL" id="VVE74883.1"/>
    </source>
</evidence>
<keyword evidence="2" id="KW-1185">Reference proteome</keyword>
<reference evidence="1 2" key="1">
    <citation type="submission" date="2019-08" db="EMBL/GenBank/DDBJ databases">
        <authorList>
            <person name="Peeters C."/>
        </authorList>
    </citation>
    <scope>NUCLEOTIDE SEQUENCE [LARGE SCALE GENOMIC DNA]</scope>
    <source>
        <strain evidence="1 2">LMG 31118</strain>
    </source>
</reference>
<organism evidence="1 2">
    <name type="scientific">Pandoraea captiosa</name>
    <dbReference type="NCBI Taxonomy" id="2508302"/>
    <lineage>
        <taxon>Bacteria</taxon>
        <taxon>Pseudomonadati</taxon>
        <taxon>Pseudomonadota</taxon>
        <taxon>Betaproteobacteria</taxon>
        <taxon>Burkholderiales</taxon>
        <taxon>Burkholderiaceae</taxon>
        <taxon>Pandoraea</taxon>
    </lineage>
</organism>
<dbReference type="InterPro" id="IPR025292">
    <property type="entry name" value="T3SS_LEE_assoc"/>
</dbReference>
<dbReference type="EMBL" id="CABPSQ010000015">
    <property type="protein sequence ID" value="VVE74883.1"/>
    <property type="molecule type" value="Genomic_DNA"/>
</dbReference>
<proteinExistence type="predicted"/>
<gene>
    <name evidence="1" type="ORF">PCA31118_04856</name>
</gene>
<sequence>MTDRPSLARLIWQPGRHMDDGWWDVFGMAPWRAVYRQRPACRASVDRLVIEQRGWPAPEQYADCRPADSEAARVALHLMPSLRRVAVAYGLRTLGCPDYLLLGVYRRALSGWLDAWQCDRLLLMRRDWPSKAALAPEAIGSAAMTLTGACLDALRRADAPGCHGDVATVHAAVRQLLPPASEAMTATVDVPVVEDIWPQLAALERLLCMSSTTR</sequence>
<dbReference type="Proteomes" id="UP000414136">
    <property type="component" value="Unassembled WGS sequence"/>
</dbReference>
<dbReference type="AlphaFoldDB" id="A0A5E5AQT8"/>
<dbReference type="Pfam" id="PF13327">
    <property type="entry name" value="T3SS_LEE_assoc"/>
    <property type="match status" value="1"/>
</dbReference>
<accession>A0A5E5AQT8</accession>